<dbReference type="EMBL" id="CM037028">
    <property type="protein sequence ID" value="KAH7655877.1"/>
    <property type="molecule type" value="Genomic_DNA"/>
</dbReference>
<protein>
    <submittedName>
        <fullName evidence="1">Tam3-transposase (Ac family) protein</fullName>
    </submittedName>
</protein>
<dbReference type="Proteomes" id="UP000827976">
    <property type="component" value="Chromosome 18"/>
</dbReference>
<accession>A0ACB7U6F1</accession>
<evidence type="ECO:0000313" key="1">
    <source>
        <dbReference type="EMBL" id="KAH7655877.1"/>
    </source>
</evidence>
<reference evidence="2" key="1">
    <citation type="journal article" date="2022" name="Nat. Commun.">
        <title>Chromosome evolution and the genetic basis of agronomically important traits in greater yam.</title>
        <authorList>
            <person name="Bredeson J.V."/>
            <person name="Lyons J.B."/>
            <person name="Oniyinde I.O."/>
            <person name="Okereke N.R."/>
            <person name="Kolade O."/>
            <person name="Nnabue I."/>
            <person name="Nwadili C.O."/>
            <person name="Hribova E."/>
            <person name="Parker M."/>
            <person name="Nwogha J."/>
            <person name="Shu S."/>
            <person name="Carlson J."/>
            <person name="Kariba R."/>
            <person name="Muthemba S."/>
            <person name="Knop K."/>
            <person name="Barton G.J."/>
            <person name="Sherwood A.V."/>
            <person name="Lopez-Montes A."/>
            <person name="Asiedu R."/>
            <person name="Jamnadass R."/>
            <person name="Muchugi A."/>
            <person name="Goodstein D."/>
            <person name="Egesi C.N."/>
            <person name="Featherston J."/>
            <person name="Asfaw A."/>
            <person name="Simpson G.G."/>
            <person name="Dolezel J."/>
            <person name="Hendre P.S."/>
            <person name="Van Deynze A."/>
            <person name="Kumar P.L."/>
            <person name="Obidiegwu J.E."/>
            <person name="Bhattacharjee R."/>
            <person name="Rokhsar D.S."/>
        </authorList>
    </citation>
    <scope>NUCLEOTIDE SEQUENCE [LARGE SCALE GENOMIC DNA]</scope>
    <source>
        <strain evidence="2">cv. TDa95/00328</strain>
    </source>
</reference>
<organism evidence="1 2">
    <name type="scientific">Dioscorea alata</name>
    <name type="common">Purple yam</name>
    <dbReference type="NCBI Taxonomy" id="55571"/>
    <lineage>
        <taxon>Eukaryota</taxon>
        <taxon>Viridiplantae</taxon>
        <taxon>Streptophyta</taxon>
        <taxon>Embryophyta</taxon>
        <taxon>Tracheophyta</taxon>
        <taxon>Spermatophyta</taxon>
        <taxon>Magnoliopsida</taxon>
        <taxon>Liliopsida</taxon>
        <taxon>Dioscoreales</taxon>
        <taxon>Dioscoreaceae</taxon>
        <taxon>Dioscorea</taxon>
    </lineage>
</organism>
<evidence type="ECO:0000313" key="2">
    <source>
        <dbReference type="Proteomes" id="UP000827976"/>
    </source>
</evidence>
<keyword evidence="2" id="KW-1185">Reference proteome</keyword>
<name>A0ACB7U6F1_DIOAL</name>
<sequence length="491" mass="57398">MAEENQVTSRNVTETVSSVVSRKRISSLRSDVWEDFIEIEGTDRVECKHCGKNYKRDKSKNGTSTLRKHIEKCTKNPNNDSKSKKTLAFDKVDGTEDGKLVTMNFDPKVCRMVCAEYIVCGELPFRYVKNVAFKAFCFKLQPKFKPPSRTTVARDCYQLYLDMKTKLCKGMKKHRVSLTIDTWRSIQNINYMCVTAHFINKGWVLHKRINNFFQVPNHKGETISRELETCMREWKIKKLCSITVDNSSSNDAALNSLRRKLCSVTISIVLEPKFLHLRCGAHIINLIVNEGLKEIEKSVASISLACKFVWSSTVRQQLFEECCERERIETKALLCLDVATRWNSTYLMLDTAIRFQKAFDGMVDDGNYDNYFIEEDQQPPTDDDWEQARQYTEFLKTFYVATTKFSGLYTTSNLFLPEIFDISQKLDKMINQPDENPTHYMMAIRMKQKFDKYWRDVDKISDVLFVAFVLDPRFKFKLLRHFYAKKATRLY</sequence>
<proteinExistence type="predicted"/>
<comment type="caution">
    <text evidence="1">The sequence shown here is derived from an EMBL/GenBank/DDBJ whole genome shotgun (WGS) entry which is preliminary data.</text>
</comment>
<gene>
    <name evidence="1" type="ORF">IHE45_18G042100</name>
</gene>